<feature type="transmembrane region" description="Helical" evidence="1">
    <location>
        <begin position="487"/>
        <end position="515"/>
    </location>
</feature>
<reference evidence="3 4" key="2">
    <citation type="submission" date="2024-07" db="EMBL/GenBank/DDBJ databases">
        <authorList>
            <person name="Akdeniz Z."/>
        </authorList>
    </citation>
    <scope>NUCLEOTIDE SEQUENCE [LARGE SCALE GENOMIC DNA]</scope>
</reference>
<name>A0AA86RF71_9EUKA</name>
<keyword evidence="1" id="KW-1133">Transmembrane helix</keyword>
<evidence type="ECO:0000313" key="4">
    <source>
        <dbReference type="Proteomes" id="UP001642409"/>
    </source>
</evidence>
<proteinExistence type="predicted"/>
<keyword evidence="1" id="KW-0812">Transmembrane</keyword>
<accession>A0AA86RF71</accession>
<comment type="caution">
    <text evidence="2">The sequence shown here is derived from an EMBL/GenBank/DDBJ whole genome shotgun (WGS) entry which is preliminary data.</text>
</comment>
<reference evidence="2" key="1">
    <citation type="submission" date="2023-06" db="EMBL/GenBank/DDBJ databases">
        <authorList>
            <person name="Kurt Z."/>
        </authorList>
    </citation>
    <scope>NUCLEOTIDE SEQUENCE</scope>
</reference>
<evidence type="ECO:0000256" key="1">
    <source>
        <dbReference type="SAM" id="Phobius"/>
    </source>
</evidence>
<sequence length="541" mass="61457">MFADSYKIVITVNSKKQAQCDIPHGVEVSLQIDSLGSYEPNTYLVDYNYNTTSKITMFCDDPTCSQLDLSKTGLLIIETKTHITYVKVGSIKISRGNATNCFNDNDSYIEFYDGAIIAKMYATRSCLASLTYISGSDIRIKTPNQATFYVVYDDFSVNIYDSLTIQLFDDIVSIPAGTNEASIPIVLKLSQSGISDHFLQNMTDGVLTKAIRKTVLNFKFVADIASATPILKTTQTVTNFFFFMGIQSAYQNVTLQMLDNGFIVRKDKGPSFEASNTLLLQQGVTSYTAQYVFILYNVYQTDEFWFSFLGSGTENHLLNTNPVQSTCDLRFPHQNCQEMTRQIKNYSVKEVQVYINYFFYKNDQIINNLTVNIFTLSDSCFSNGVIDYYMNNKTAVITILLNQGSIFCQLEENDALVVRIMDGNGTVMIQEQDIDYVPGTQKITFQYEEIKETEIRVQFYKDGDMLEAVSIQSFVIHTTSKAFNKSILTVAFVLIGNIVFLILYQVFTICVFPTLENSNRKIIQKVKQRNALQYKDEMCLW</sequence>
<keyword evidence="4" id="KW-1185">Reference proteome</keyword>
<dbReference type="AlphaFoldDB" id="A0AA86RF71"/>
<gene>
    <name evidence="2" type="ORF">HINF_LOCUS62982</name>
    <name evidence="3" type="ORF">HINF_LOCUS9364</name>
</gene>
<evidence type="ECO:0000313" key="2">
    <source>
        <dbReference type="EMBL" id="CAI9975337.1"/>
    </source>
</evidence>
<protein>
    <recommendedName>
        <fullName evidence="5">Transmembrane protein</fullName>
    </recommendedName>
</protein>
<evidence type="ECO:0000313" key="3">
    <source>
        <dbReference type="EMBL" id="CAL5986352.1"/>
    </source>
</evidence>
<dbReference type="EMBL" id="CATOUU010001169">
    <property type="protein sequence ID" value="CAI9975337.1"/>
    <property type="molecule type" value="Genomic_DNA"/>
</dbReference>
<organism evidence="2">
    <name type="scientific">Hexamita inflata</name>
    <dbReference type="NCBI Taxonomy" id="28002"/>
    <lineage>
        <taxon>Eukaryota</taxon>
        <taxon>Metamonada</taxon>
        <taxon>Diplomonadida</taxon>
        <taxon>Hexamitidae</taxon>
        <taxon>Hexamitinae</taxon>
        <taxon>Hexamita</taxon>
    </lineage>
</organism>
<dbReference type="EMBL" id="CAXDID020000020">
    <property type="protein sequence ID" value="CAL5986352.1"/>
    <property type="molecule type" value="Genomic_DNA"/>
</dbReference>
<evidence type="ECO:0008006" key="5">
    <source>
        <dbReference type="Google" id="ProtNLM"/>
    </source>
</evidence>
<keyword evidence="1" id="KW-0472">Membrane</keyword>
<dbReference type="Proteomes" id="UP001642409">
    <property type="component" value="Unassembled WGS sequence"/>
</dbReference>